<dbReference type="InterPro" id="IPR001810">
    <property type="entry name" value="F-box_dom"/>
</dbReference>
<sequence length="598" mass="64676">KVSSKQLKRLQNQEMLAVVATCVTMPCSAPDFPHQLRFLPEELLHRVFLNLDQASLARCRQVCRQWNNVASSVALWRRVRLSGHRLETPLWPALLASGRLVSLELVGLQGWHRLADSLSQAPCLMRLLVNFDDRVSDLEFGDDFLSRLAVCDQLRCLCIGGRVLLTDTGLADTVRQFSCLETLFLGATACPGWEGVSLAGRADAIDLRRLTERPAEYPAGQLTRVVLSGLPSVTAEGILAALRLTAVVDSADCADADDFNNDFGDDYNHQFVAVGFDVDMEMAPGRPARPAPRLAWLPLRELGIRARHPINGATGLAPAIARAAPKLNRLDLDWGRAPSKADLAALAEFAPPQLASLAISFRDLFEPSLTSLLAACPRLHRLCARDLPRLGDLSADLSGLAMLPQLTELCLHFSYGAFSADRLVTCLAGCHRLACLSLFAQEFGPAGRAGRPLDGLSRLLPKLGRLRQLTLCITSLTDALLAEEILPACPPSLASLRLQSCADVTGRGLAAACASLPAGLVELELHDCAHLTDDCVAALVGACPRLRCLRLLDCPGVSRCRLASRVDAWSRERAPAGFELDCCDSGCRVQSVPPFLLA</sequence>
<organism evidence="2 3">
    <name type="scientific">Macrostomum lignano</name>
    <dbReference type="NCBI Taxonomy" id="282301"/>
    <lineage>
        <taxon>Eukaryota</taxon>
        <taxon>Metazoa</taxon>
        <taxon>Spiralia</taxon>
        <taxon>Lophotrochozoa</taxon>
        <taxon>Platyhelminthes</taxon>
        <taxon>Rhabditophora</taxon>
        <taxon>Macrostomorpha</taxon>
        <taxon>Macrostomida</taxon>
        <taxon>Macrostomidae</taxon>
        <taxon>Macrostomum</taxon>
    </lineage>
</organism>
<dbReference type="Pfam" id="PF12937">
    <property type="entry name" value="F-box-like"/>
    <property type="match status" value="1"/>
</dbReference>
<dbReference type="SUPFAM" id="SSF52047">
    <property type="entry name" value="RNI-like"/>
    <property type="match status" value="1"/>
</dbReference>
<evidence type="ECO:0000313" key="3">
    <source>
        <dbReference type="Proteomes" id="UP000215902"/>
    </source>
</evidence>
<feature type="non-terminal residue" evidence="2">
    <location>
        <position position="1"/>
    </location>
</feature>
<evidence type="ECO:0000259" key="1">
    <source>
        <dbReference type="PROSITE" id="PS50181"/>
    </source>
</evidence>
<dbReference type="EMBL" id="NIVC01000056">
    <property type="protein sequence ID" value="PAA92293.1"/>
    <property type="molecule type" value="Genomic_DNA"/>
</dbReference>
<dbReference type="InterPro" id="IPR036047">
    <property type="entry name" value="F-box-like_dom_sf"/>
</dbReference>
<accession>A0A267H1Z3</accession>
<dbReference type="PROSITE" id="PS50181">
    <property type="entry name" value="FBOX"/>
    <property type="match status" value="1"/>
</dbReference>
<evidence type="ECO:0000313" key="2">
    <source>
        <dbReference type="EMBL" id="PAA92293.1"/>
    </source>
</evidence>
<dbReference type="AlphaFoldDB" id="A0A267H1Z3"/>
<dbReference type="PANTHER" id="PTHR38926:SF72">
    <property type="entry name" value="IM:7136021-RELATED"/>
    <property type="match status" value="1"/>
</dbReference>
<proteinExistence type="predicted"/>
<feature type="domain" description="F-box" evidence="1">
    <location>
        <begin position="33"/>
        <end position="79"/>
    </location>
</feature>
<reference evidence="2 3" key="1">
    <citation type="submission" date="2017-06" db="EMBL/GenBank/DDBJ databases">
        <title>A platform for efficient transgenesis in Macrostomum lignano, a flatworm model organism for stem cell research.</title>
        <authorList>
            <person name="Berezikov E."/>
        </authorList>
    </citation>
    <scope>NUCLEOTIDE SEQUENCE [LARGE SCALE GENOMIC DNA]</scope>
    <source>
        <strain evidence="2">DV1</strain>
        <tissue evidence="2">Whole organism</tissue>
    </source>
</reference>
<name>A0A267H1Z3_9PLAT</name>
<dbReference type="PANTHER" id="PTHR38926">
    <property type="entry name" value="F-BOX DOMAIN CONTAINING PROTEIN, EXPRESSED"/>
    <property type="match status" value="1"/>
</dbReference>
<dbReference type="SMART" id="SM00256">
    <property type="entry name" value="FBOX"/>
    <property type="match status" value="1"/>
</dbReference>
<dbReference type="OrthoDB" id="61560at2759"/>
<dbReference type="Proteomes" id="UP000215902">
    <property type="component" value="Unassembled WGS sequence"/>
</dbReference>
<gene>
    <name evidence="2" type="ORF">BOX15_Mlig020554g2</name>
</gene>
<dbReference type="SUPFAM" id="SSF81383">
    <property type="entry name" value="F-box domain"/>
    <property type="match status" value="1"/>
</dbReference>
<keyword evidence="3" id="KW-1185">Reference proteome</keyword>
<protein>
    <recommendedName>
        <fullName evidence="1">F-box domain-containing protein</fullName>
    </recommendedName>
</protein>
<dbReference type="InterPro" id="IPR032675">
    <property type="entry name" value="LRR_dom_sf"/>
</dbReference>
<comment type="caution">
    <text evidence="2">The sequence shown here is derived from an EMBL/GenBank/DDBJ whole genome shotgun (WGS) entry which is preliminary data.</text>
</comment>
<dbReference type="Gene3D" id="3.80.10.10">
    <property type="entry name" value="Ribonuclease Inhibitor"/>
    <property type="match status" value="3"/>
</dbReference>